<dbReference type="AlphaFoldDB" id="A0A3S0S4L3"/>
<protein>
    <recommendedName>
        <fullName evidence="4">DUF4142 domain-containing protein</fullName>
    </recommendedName>
</protein>
<reference evidence="2 3" key="1">
    <citation type="submission" date="2018-12" db="EMBL/GenBank/DDBJ databases">
        <title>Dyella dinghuensis sp. nov. DHOA06 and Dyella choica sp. nov. 4M-K27, isolated from forest soil.</title>
        <authorList>
            <person name="Qiu L.-H."/>
            <person name="Gao Z.-H."/>
        </authorList>
    </citation>
    <scope>NUCLEOTIDE SEQUENCE [LARGE SCALE GENOMIC DNA]</scope>
    <source>
        <strain evidence="2 3">DHOA06</strain>
    </source>
</reference>
<evidence type="ECO:0008006" key="4">
    <source>
        <dbReference type="Google" id="ProtNLM"/>
    </source>
</evidence>
<dbReference type="RefSeq" id="WP_126672423.1">
    <property type="nucleotide sequence ID" value="NZ_RYZR01000003.1"/>
</dbReference>
<dbReference type="Proteomes" id="UP000267077">
    <property type="component" value="Unassembled WGS sequence"/>
</dbReference>
<organism evidence="2 3">
    <name type="scientific">Dyella dinghuensis</name>
    <dbReference type="NCBI Taxonomy" id="1920169"/>
    <lineage>
        <taxon>Bacteria</taxon>
        <taxon>Pseudomonadati</taxon>
        <taxon>Pseudomonadota</taxon>
        <taxon>Gammaproteobacteria</taxon>
        <taxon>Lysobacterales</taxon>
        <taxon>Rhodanobacteraceae</taxon>
        <taxon>Dyella</taxon>
    </lineage>
</organism>
<feature type="signal peptide" evidence="1">
    <location>
        <begin position="1"/>
        <end position="24"/>
    </location>
</feature>
<keyword evidence="1" id="KW-0732">Signal</keyword>
<evidence type="ECO:0000313" key="2">
    <source>
        <dbReference type="EMBL" id="RUL65791.1"/>
    </source>
</evidence>
<evidence type="ECO:0000313" key="3">
    <source>
        <dbReference type="Proteomes" id="UP000267077"/>
    </source>
</evidence>
<name>A0A3S0S4L3_9GAMM</name>
<dbReference type="EMBL" id="RYZR01000003">
    <property type="protein sequence ID" value="RUL65791.1"/>
    <property type="molecule type" value="Genomic_DNA"/>
</dbReference>
<gene>
    <name evidence="2" type="ORF">EKH79_03505</name>
</gene>
<dbReference type="OrthoDB" id="5953950at2"/>
<keyword evidence="3" id="KW-1185">Reference proteome</keyword>
<evidence type="ECO:0000256" key="1">
    <source>
        <dbReference type="SAM" id="SignalP"/>
    </source>
</evidence>
<proteinExistence type="predicted"/>
<accession>A0A3S0S4L3</accession>
<feature type="chain" id="PRO_5018791616" description="DUF4142 domain-containing protein" evidence="1">
    <location>
        <begin position="25"/>
        <end position="222"/>
    </location>
</feature>
<sequence>MKSSKLFLAASITVGLFAATSASAQFHLPTSLSSTSSGSSTDALAAQDALVKSFVASQSEVLAAQSLLAQAYGLKDQAKLCDDQQKALQSTSLDTETLEKTVDISSKANDEITAQQAKQATLTAEEKEYYAQSLPHFAKGVLGTHDVIVQAEKFTTTAKGSMSGLSGLTSGMTKLKAGAFVAKSTPSYSKNLFDVFRKTMTISQNNGVKVPSDATQALGGLE</sequence>
<comment type="caution">
    <text evidence="2">The sequence shown here is derived from an EMBL/GenBank/DDBJ whole genome shotgun (WGS) entry which is preliminary data.</text>
</comment>